<evidence type="ECO:0000256" key="1">
    <source>
        <dbReference type="SAM" id="Phobius"/>
    </source>
</evidence>
<dbReference type="RefSeq" id="XP_015968202.1">
    <property type="nucleotide sequence ID" value="XM_016112716.2"/>
</dbReference>
<proteinExistence type="predicted"/>
<dbReference type="KEGG" id="adu:107491796"/>
<organism evidence="2 3">
    <name type="scientific">Arachis duranensis</name>
    <name type="common">Wild peanut</name>
    <dbReference type="NCBI Taxonomy" id="130453"/>
    <lineage>
        <taxon>Eukaryota</taxon>
        <taxon>Viridiplantae</taxon>
        <taxon>Streptophyta</taxon>
        <taxon>Embryophyta</taxon>
        <taxon>Tracheophyta</taxon>
        <taxon>Spermatophyta</taxon>
        <taxon>Magnoliopsida</taxon>
        <taxon>eudicotyledons</taxon>
        <taxon>Gunneridae</taxon>
        <taxon>Pentapetalae</taxon>
        <taxon>rosids</taxon>
        <taxon>fabids</taxon>
        <taxon>Fabales</taxon>
        <taxon>Fabaceae</taxon>
        <taxon>Papilionoideae</taxon>
        <taxon>50 kb inversion clade</taxon>
        <taxon>dalbergioids sensu lato</taxon>
        <taxon>Dalbergieae</taxon>
        <taxon>Pterocarpus clade</taxon>
        <taxon>Arachis</taxon>
    </lineage>
</organism>
<gene>
    <name evidence="3" type="primary">LOC107491796</name>
</gene>
<reference evidence="2" key="1">
    <citation type="journal article" date="2016" name="Nat. Genet.">
        <title>The genome sequences of Arachis duranensis and Arachis ipaensis, the diploid ancestors of cultivated peanut.</title>
        <authorList>
            <person name="Bertioli D.J."/>
            <person name="Cannon S.B."/>
            <person name="Froenicke L."/>
            <person name="Huang G."/>
            <person name="Farmer A.D."/>
            <person name="Cannon E.K."/>
            <person name="Liu X."/>
            <person name="Gao D."/>
            <person name="Clevenger J."/>
            <person name="Dash S."/>
            <person name="Ren L."/>
            <person name="Moretzsohn M.C."/>
            <person name="Shirasawa K."/>
            <person name="Huang W."/>
            <person name="Vidigal B."/>
            <person name="Abernathy B."/>
            <person name="Chu Y."/>
            <person name="Niederhuth C.E."/>
            <person name="Umale P."/>
            <person name="Araujo A.C."/>
            <person name="Kozik A."/>
            <person name="Kim K.D."/>
            <person name="Burow M.D."/>
            <person name="Varshney R.K."/>
            <person name="Wang X."/>
            <person name="Zhang X."/>
            <person name="Barkley N."/>
            <person name="Guimaraes P.M."/>
            <person name="Isobe S."/>
            <person name="Guo B."/>
            <person name="Liao B."/>
            <person name="Stalker H.T."/>
            <person name="Schmitz R.J."/>
            <person name="Scheffler B.E."/>
            <person name="Leal-Bertioli S.C."/>
            <person name="Xun X."/>
            <person name="Jackson S.A."/>
            <person name="Michelmore R."/>
            <person name="Ozias-Akins P."/>
        </authorList>
    </citation>
    <scope>NUCLEOTIDE SEQUENCE [LARGE SCALE GENOMIC DNA]</scope>
    <source>
        <strain evidence="2">cv. V14167</strain>
    </source>
</reference>
<dbReference type="AlphaFoldDB" id="A0A6P4DM98"/>
<keyword evidence="1" id="KW-1133">Transmembrane helix</keyword>
<keyword evidence="1" id="KW-0812">Transmembrane</keyword>
<dbReference type="Proteomes" id="UP000515211">
    <property type="component" value="Chromosome 6"/>
</dbReference>
<evidence type="ECO:0000313" key="2">
    <source>
        <dbReference type="Proteomes" id="UP000515211"/>
    </source>
</evidence>
<feature type="transmembrane region" description="Helical" evidence="1">
    <location>
        <begin position="135"/>
        <end position="155"/>
    </location>
</feature>
<accession>A0A6P4DM98</accession>
<feature type="transmembrane region" description="Helical" evidence="1">
    <location>
        <begin position="230"/>
        <end position="248"/>
    </location>
</feature>
<name>A0A6P4DM98_ARADU</name>
<dbReference type="GeneID" id="107491796"/>
<keyword evidence="2" id="KW-1185">Reference proteome</keyword>
<keyword evidence="1" id="KW-0472">Membrane</keyword>
<evidence type="ECO:0000313" key="3">
    <source>
        <dbReference type="RefSeq" id="XP_015968202.1"/>
    </source>
</evidence>
<protein>
    <submittedName>
        <fullName evidence="3">Uncharacterized protein LOC107491796</fullName>
    </submittedName>
</protein>
<sequence>METVWRKLEAARRVKITPYALLSSPPTVSQVLNNGAPGGRACAVSNASSLPLLRTGIYQRRPLLRRRSCSSSPLRRRRFLLRHPRCCSSASSPLVLVCHRILCVAVPARAAPLLLLPWSLVLCLCYPGSFRPFSFLHGGSSLLLVPWLLVFYLLMDPCPIISYMQDINYYLLDHCKIGYLNQKILCKSEQRSLLPLLDHPEKAELESVPDCSDSTVKTKLQCIMLIQTDLWILLLNVPLLMLFFAIWFSI</sequence>
<reference evidence="3" key="2">
    <citation type="submission" date="2025-08" db="UniProtKB">
        <authorList>
            <consortium name="RefSeq"/>
        </authorList>
    </citation>
    <scope>IDENTIFICATION</scope>
    <source>
        <tissue evidence="3">Whole plant</tissue>
    </source>
</reference>